<dbReference type="Pfam" id="PF01925">
    <property type="entry name" value="TauE"/>
    <property type="match status" value="1"/>
</dbReference>
<dbReference type="PANTHER" id="PTHR43701">
    <property type="entry name" value="MEMBRANE TRANSPORTER PROTEIN MJ0441-RELATED"/>
    <property type="match status" value="1"/>
</dbReference>
<comment type="similarity">
    <text evidence="2 6">Belongs to the 4-toluene sulfonate uptake permease (TSUP) (TC 2.A.102) family.</text>
</comment>
<keyword evidence="5 6" id="KW-0472">Membrane</keyword>
<keyword evidence="6" id="KW-1003">Cell membrane</keyword>
<dbReference type="HOGENOM" id="CLU_045498_6_1_6"/>
<evidence type="ECO:0000313" key="7">
    <source>
        <dbReference type="EMBL" id="AEG97349.1"/>
    </source>
</evidence>
<evidence type="ECO:0000256" key="6">
    <source>
        <dbReference type="RuleBase" id="RU363041"/>
    </source>
</evidence>
<feature type="transmembrane region" description="Helical" evidence="6">
    <location>
        <begin position="209"/>
        <end position="227"/>
    </location>
</feature>
<name>A0A0H3FSD4_KLEAK</name>
<dbReference type="GeneID" id="93310618"/>
<sequence length="265" mass="27517">MIFGLFVCGLLSGVTTWLFGFGGGFVTVPLLYLLLSHQGAVGGQAMQIAVATSALVMLCTSLLASGRHLRAGTVHWRSLLPILGGIAIGGIAGAALALKVNGEWIRWLFILYLAVTIVDCYARPGFMAPSTACAPSSAGCETILGGGIGLIAAFLGVGGSVMTVPLMRRRGATMAQAAAMANLLTLPLAATASLTWLLMAPMAALPSGFIGNIWWLAAGLLVAGSWLGLRGASRWLAKLPDRWHVRIYPLLLLLVLLAMCFGGVG</sequence>
<evidence type="ECO:0000256" key="5">
    <source>
        <dbReference type="ARBA" id="ARBA00023136"/>
    </source>
</evidence>
<comment type="subcellular location">
    <subcellularLocation>
        <location evidence="6">Cell inner membrane</location>
        <topology evidence="6">Multi-pass membrane protein</topology>
    </subcellularLocation>
    <subcellularLocation>
        <location evidence="1">Membrane</location>
        <topology evidence="1">Multi-pass membrane protein</topology>
    </subcellularLocation>
</comment>
<gene>
    <name evidence="7" type="ordered locus">EAE_12175</name>
</gene>
<protein>
    <recommendedName>
        <fullName evidence="6">Probable membrane transporter protein</fullName>
    </recommendedName>
</protein>
<feature type="transmembrane region" description="Helical" evidence="6">
    <location>
        <begin position="247"/>
        <end position="264"/>
    </location>
</feature>
<evidence type="ECO:0000256" key="3">
    <source>
        <dbReference type="ARBA" id="ARBA00022692"/>
    </source>
</evidence>
<keyword evidence="4 6" id="KW-1133">Transmembrane helix</keyword>
<feature type="transmembrane region" description="Helical" evidence="6">
    <location>
        <begin position="7"/>
        <end position="33"/>
    </location>
</feature>
<keyword evidence="6" id="KW-0997">Cell inner membrane</keyword>
<feature type="transmembrane region" description="Helical" evidence="6">
    <location>
        <begin position="143"/>
        <end position="162"/>
    </location>
</feature>
<dbReference type="InterPro" id="IPR051598">
    <property type="entry name" value="TSUP/Inactive_protease-like"/>
</dbReference>
<dbReference type="OrthoDB" id="3431260at2"/>
<reference evidence="7 8" key="1">
    <citation type="journal article" date="2012" name="J. Bacteriol.">
        <title>Complete genome sequence of Enterobacter aerogenes KCTC 2190.</title>
        <authorList>
            <person name="Shin S.H."/>
            <person name="Kim S."/>
            <person name="Kim J.Y."/>
            <person name="Lee S."/>
            <person name="Um Y."/>
            <person name="Oh M.K."/>
            <person name="Kim Y.R."/>
            <person name="Lee J."/>
            <person name="Yang K.S."/>
        </authorList>
    </citation>
    <scope>NUCLEOTIDE SEQUENCE [LARGE SCALE GENOMIC DNA]</scope>
    <source>
        <strain evidence="7 8">KCTC 2190</strain>
    </source>
</reference>
<dbReference type="EMBL" id="CP002824">
    <property type="protein sequence ID" value="AEG97349.1"/>
    <property type="molecule type" value="Genomic_DNA"/>
</dbReference>
<evidence type="ECO:0000256" key="4">
    <source>
        <dbReference type="ARBA" id="ARBA00022989"/>
    </source>
</evidence>
<dbReference type="PANTHER" id="PTHR43701:SF2">
    <property type="entry name" value="MEMBRANE TRANSPORTER PROTEIN YJNA-RELATED"/>
    <property type="match status" value="1"/>
</dbReference>
<evidence type="ECO:0000256" key="2">
    <source>
        <dbReference type="ARBA" id="ARBA00009142"/>
    </source>
</evidence>
<evidence type="ECO:0000313" key="8">
    <source>
        <dbReference type="Proteomes" id="UP000008881"/>
    </source>
</evidence>
<dbReference type="InterPro" id="IPR002781">
    <property type="entry name" value="TM_pro_TauE-like"/>
</dbReference>
<dbReference type="eggNOG" id="COG0730">
    <property type="taxonomic scope" value="Bacteria"/>
</dbReference>
<dbReference type="AlphaFoldDB" id="A0A0H3FSD4"/>
<feature type="transmembrane region" description="Helical" evidence="6">
    <location>
        <begin position="45"/>
        <end position="66"/>
    </location>
</feature>
<dbReference type="GO" id="GO:0005886">
    <property type="term" value="C:plasma membrane"/>
    <property type="evidence" value="ECO:0007669"/>
    <property type="project" value="UniProtKB-SubCell"/>
</dbReference>
<feature type="transmembrane region" description="Helical" evidence="6">
    <location>
        <begin position="78"/>
        <end position="98"/>
    </location>
</feature>
<dbReference type="RefSeq" id="WP_015704513.1">
    <property type="nucleotide sequence ID" value="NC_015663.1"/>
</dbReference>
<accession>A0A0H3FSD4</accession>
<dbReference type="KEGG" id="eae:EAE_12175"/>
<keyword evidence="3 6" id="KW-0812">Transmembrane</keyword>
<dbReference type="PATRIC" id="fig|1028307.3.peg.2428"/>
<dbReference type="Proteomes" id="UP000008881">
    <property type="component" value="Chromosome"/>
</dbReference>
<organism evidence="7 8">
    <name type="scientific">Klebsiella aerogenes (strain ATCC 13048 / DSM 30053 / CCUG 1429 / JCM 1235 / KCTC 2190 / NBRC 13534 / NCIMB 10102 / NCTC 10006 / CDC 819-56)</name>
    <name type="common">Enterobacter aerogenes</name>
    <dbReference type="NCBI Taxonomy" id="1028307"/>
    <lineage>
        <taxon>Bacteria</taxon>
        <taxon>Pseudomonadati</taxon>
        <taxon>Pseudomonadota</taxon>
        <taxon>Gammaproteobacteria</taxon>
        <taxon>Enterobacterales</taxon>
        <taxon>Enterobacteriaceae</taxon>
        <taxon>Klebsiella/Raoultella group</taxon>
        <taxon>Klebsiella</taxon>
    </lineage>
</organism>
<feature type="transmembrane region" description="Helical" evidence="6">
    <location>
        <begin position="174"/>
        <end position="197"/>
    </location>
</feature>
<evidence type="ECO:0000256" key="1">
    <source>
        <dbReference type="ARBA" id="ARBA00004141"/>
    </source>
</evidence>
<proteinExistence type="inferred from homology"/>
<feature type="transmembrane region" description="Helical" evidence="6">
    <location>
        <begin position="104"/>
        <end position="122"/>
    </location>
</feature>
<keyword evidence="8" id="KW-1185">Reference proteome</keyword>